<dbReference type="InterPro" id="IPR025309">
    <property type="entry name" value="KTSC_dom"/>
</dbReference>
<dbReference type="AlphaFoldDB" id="A0A1T5A097"/>
<dbReference type="Pfam" id="PF13619">
    <property type="entry name" value="KTSC"/>
    <property type="match status" value="1"/>
</dbReference>
<organism evidence="2 3">
    <name type="scientific">Rhizorhabdus histidinilytica</name>
    <dbReference type="NCBI Taxonomy" id="439228"/>
    <lineage>
        <taxon>Bacteria</taxon>
        <taxon>Pseudomonadati</taxon>
        <taxon>Pseudomonadota</taxon>
        <taxon>Alphaproteobacteria</taxon>
        <taxon>Sphingomonadales</taxon>
        <taxon>Sphingomonadaceae</taxon>
        <taxon>Rhizorhabdus</taxon>
    </lineage>
</organism>
<reference evidence="3" key="1">
    <citation type="submission" date="2017-02" db="EMBL/GenBank/DDBJ databases">
        <authorList>
            <person name="Varghese N."/>
            <person name="Submissions S."/>
        </authorList>
    </citation>
    <scope>NUCLEOTIDE SEQUENCE [LARGE SCALE GENOMIC DNA]</scope>
    <source>
        <strain evidence="3">UM2</strain>
    </source>
</reference>
<dbReference type="Proteomes" id="UP000189818">
    <property type="component" value="Unassembled WGS sequence"/>
</dbReference>
<dbReference type="EMBL" id="FUYM01000001">
    <property type="protein sequence ID" value="SKB28390.1"/>
    <property type="molecule type" value="Genomic_DNA"/>
</dbReference>
<feature type="domain" description="KTSC" evidence="1">
    <location>
        <begin position="3"/>
        <end position="59"/>
    </location>
</feature>
<keyword evidence="3" id="KW-1185">Reference proteome</keyword>
<protein>
    <submittedName>
        <fullName evidence="2">KTSC domain-containing protein</fullName>
    </submittedName>
</protein>
<evidence type="ECO:0000313" key="2">
    <source>
        <dbReference type="EMBL" id="SKB28390.1"/>
    </source>
</evidence>
<dbReference type="RefSeq" id="WP_047169818.1">
    <property type="nucleotide sequence ID" value="NZ_FUYM01000001.1"/>
</dbReference>
<dbReference type="STRING" id="439228.SAMN06295920_101433"/>
<evidence type="ECO:0000259" key="1">
    <source>
        <dbReference type="Pfam" id="PF13619"/>
    </source>
</evidence>
<name>A0A1T5A097_9SPHN</name>
<evidence type="ECO:0000313" key="3">
    <source>
        <dbReference type="Proteomes" id="UP000189818"/>
    </source>
</evidence>
<accession>A0A1T5A097</accession>
<gene>
    <name evidence="2" type="ORF">SAMN06295920_101433</name>
</gene>
<dbReference type="OrthoDB" id="8450910at2"/>
<sequence>MPSSVIRSFDYDAAARRLDIEFVTGRRYSYHDVPARIVAAMRAARSKGRFFNARIRDHFAFTRR</sequence>
<proteinExistence type="predicted"/>